<comment type="caution">
    <text evidence="4">The sequence shown here is derived from an EMBL/GenBank/DDBJ whole genome shotgun (WGS) entry which is preliminary data.</text>
</comment>
<dbReference type="EMBL" id="JAPDDR010000016">
    <property type="protein sequence ID" value="MCW1916586.1"/>
    <property type="molecule type" value="Genomic_DNA"/>
</dbReference>
<name>A0ABT3G9Q9_9BACT</name>
<protein>
    <recommendedName>
        <fullName evidence="3">Cytokinin riboside 5'-monophosphate phosphoribohydrolase</fullName>
        <ecNumber evidence="3">3.2.2.n1</ecNumber>
    </recommendedName>
</protein>
<comment type="catalytic activity">
    <reaction evidence="1">
        <text>AMP + H2O = D-ribose 5-phosphate + adenine</text>
        <dbReference type="Rhea" id="RHEA:20129"/>
        <dbReference type="ChEBI" id="CHEBI:15377"/>
        <dbReference type="ChEBI" id="CHEBI:16708"/>
        <dbReference type="ChEBI" id="CHEBI:78346"/>
        <dbReference type="ChEBI" id="CHEBI:456215"/>
        <dbReference type="EC" id="3.2.2.4"/>
    </reaction>
</comment>
<organism evidence="4 5">
    <name type="scientific">Luteolibacter rhizosphaerae</name>
    <dbReference type="NCBI Taxonomy" id="2989719"/>
    <lineage>
        <taxon>Bacteria</taxon>
        <taxon>Pseudomonadati</taxon>
        <taxon>Verrucomicrobiota</taxon>
        <taxon>Verrucomicrobiia</taxon>
        <taxon>Verrucomicrobiales</taxon>
        <taxon>Verrucomicrobiaceae</taxon>
        <taxon>Luteolibacter</taxon>
    </lineage>
</organism>
<keyword evidence="3" id="KW-0203">Cytokinin biosynthesis</keyword>
<dbReference type="InterPro" id="IPR005269">
    <property type="entry name" value="LOG"/>
</dbReference>
<evidence type="ECO:0000313" key="4">
    <source>
        <dbReference type="EMBL" id="MCW1916586.1"/>
    </source>
</evidence>
<evidence type="ECO:0000256" key="2">
    <source>
        <dbReference type="ARBA" id="ARBA00006763"/>
    </source>
</evidence>
<evidence type="ECO:0000313" key="5">
    <source>
        <dbReference type="Proteomes" id="UP001165653"/>
    </source>
</evidence>
<dbReference type="Pfam" id="PF03641">
    <property type="entry name" value="Lysine_decarbox"/>
    <property type="match status" value="1"/>
</dbReference>
<dbReference type="PANTHER" id="PTHR31223">
    <property type="entry name" value="LOG FAMILY PROTEIN YJL055W"/>
    <property type="match status" value="1"/>
</dbReference>
<dbReference type="Proteomes" id="UP001165653">
    <property type="component" value="Unassembled WGS sequence"/>
</dbReference>
<dbReference type="InterPro" id="IPR031100">
    <property type="entry name" value="LOG_fam"/>
</dbReference>
<gene>
    <name evidence="4" type="ORF">OJ996_23565</name>
</gene>
<sequence length="194" mass="20739">MRSVCVFCGSNPGRDPLYREAAQSLGRYLAGQGIGLVYGGGRVGLMGAVADAVLAAGGRVTGVIPRALAEKEIEHTGLSELHVVDSMHERKLMMADAADGFIALPGGVGTLEEIFEVITWTQLGIHVKPCGFLNVGGFFDPLLGFLRHMAAEQFLHGKHLEMIASESDAGALIARMAAFTPPQVEKWVDRQVRP</sequence>
<keyword evidence="5" id="KW-1185">Reference proteome</keyword>
<accession>A0ABT3G9Q9</accession>
<comment type="similarity">
    <text evidence="2 3">Belongs to the LOG family.</text>
</comment>
<keyword evidence="3" id="KW-0378">Hydrolase</keyword>
<dbReference type="RefSeq" id="WP_264516166.1">
    <property type="nucleotide sequence ID" value="NZ_JAPDDR010000016.1"/>
</dbReference>
<evidence type="ECO:0000256" key="1">
    <source>
        <dbReference type="ARBA" id="ARBA00000274"/>
    </source>
</evidence>
<dbReference type="EC" id="3.2.2.n1" evidence="3"/>
<dbReference type="Gene3D" id="3.40.50.450">
    <property type="match status" value="1"/>
</dbReference>
<evidence type="ECO:0000256" key="3">
    <source>
        <dbReference type="RuleBase" id="RU363015"/>
    </source>
</evidence>
<dbReference type="NCBIfam" id="TIGR00730">
    <property type="entry name" value="Rossman fold protein, TIGR00730 family"/>
    <property type="match status" value="1"/>
</dbReference>
<proteinExistence type="inferred from homology"/>
<dbReference type="SUPFAM" id="SSF102405">
    <property type="entry name" value="MCP/YpsA-like"/>
    <property type="match status" value="1"/>
</dbReference>
<reference evidence="4" key="1">
    <citation type="submission" date="2022-10" db="EMBL/GenBank/DDBJ databases">
        <title>Luteolibacter sp. GHJ8, whole genome shotgun sequencing project.</title>
        <authorList>
            <person name="Zhao G."/>
            <person name="Shen L."/>
        </authorList>
    </citation>
    <scope>NUCLEOTIDE SEQUENCE</scope>
    <source>
        <strain evidence="4">GHJ8</strain>
    </source>
</reference>
<dbReference type="PANTHER" id="PTHR31223:SF70">
    <property type="entry name" value="LOG FAMILY PROTEIN YJL055W"/>
    <property type="match status" value="1"/>
</dbReference>